<accession>A0AAD9TNM6</accession>
<evidence type="ECO:0000259" key="1">
    <source>
        <dbReference type="Pfam" id="PF14111"/>
    </source>
</evidence>
<dbReference type="Pfam" id="PF14111">
    <property type="entry name" value="DUF4283"/>
    <property type="match status" value="1"/>
</dbReference>
<keyword evidence="3" id="KW-1185">Reference proteome</keyword>
<dbReference type="Proteomes" id="UP001280121">
    <property type="component" value="Unassembled WGS sequence"/>
</dbReference>
<comment type="caution">
    <text evidence="2">The sequence shown here is derived from an EMBL/GenBank/DDBJ whole genome shotgun (WGS) entry which is preliminary data.</text>
</comment>
<dbReference type="InterPro" id="IPR025558">
    <property type="entry name" value="DUF4283"/>
</dbReference>
<evidence type="ECO:0000313" key="2">
    <source>
        <dbReference type="EMBL" id="KAK2639395.1"/>
    </source>
</evidence>
<gene>
    <name evidence="2" type="ORF">Ddye_027190</name>
</gene>
<evidence type="ECO:0000313" key="3">
    <source>
        <dbReference type="Proteomes" id="UP001280121"/>
    </source>
</evidence>
<feature type="domain" description="DUF4283" evidence="1">
    <location>
        <begin position="39"/>
        <end position="94"/>
    </location>
</feature>
<organism evidence="2 3">
    <name type="scientific">Dipteronia dyeriana</name>
    <dbReference type="NCBI Taxonomy" id="168575"/>
    <lineage>
        <taxon>Eukaryota</taxon>
        <taxon>Viridiplantae</taxon>
        <taxon>Streptophyta</taxon>
        <taxon>Embryophyta</taxon>
        <taxon>Tracheophyta</taxon>
        <taxon>Spermatophyta</taxon>
        <taxon>Magnoliopsida</taxon>
        <taxon>eudicotyledons</taxon>
        <taxon>Gunneridae</taxon>
        <taxon>Pentapetalae</taxon>
        <taxon>rosids</taxon>
        <taxon>malvids</taxon>
        <taxon>Sapindales</taxon>
        <taxon>Sapindaceae</taxon>
        <taxon>Hippocastanoideae</taxon>
        <taxon>Acereae</taxon>
        <taxon>Dipteronia</taxon>
    </lineage>
</organism>
<dbReference type="EMBL" id="JANJYI010000008">
    <property type="protein sequence ID" value="KAK2639395.1"/>
    <property type="molecule type" value="Genomic_DNA"/>
</dbReference>
<proteinExistence type="predicted"/>
<name>A0AAD9TNM6_9ROSI</name>
<sequence>MNADEVADLCEAISLKDQEGNLVPLQVGLRVDGEKRPRLVGKILSNKLVNREAFIGVIPKIWRTLEEFEIEAIEGNIFSFTFKNAEDRHHVLGGVHGLLIRHFLF</sequence>
<dbReference type="AlphaFoldDB" id="A0AAD9TNM6"/>
<protein>
    <recommendedName>
        <fullName evidence="1">DUF4283 domain-containing protein</fullName>
    </recommendedName>
</protein>
<reference evidence="2" key="1">
    <citation type="journal article" date="2023" name="Plant J.">
        <title>Genome sequences and population genomics provide insights into the demographic history, inbreeding, and mutation load of two 'living fossil' tree species of Dipteronia.</title>
        <authorList>
            <person name="Feng Y."/>
            <person name="Comes H.P."/>
            <person name="Chen J."/>
            <person name="Zhu S."/>
            <person name="Lu R."/>
            <person name="Zhang X."/>
            <person name="Li P."/>
            <person name="Qiu J."/>
            <person name="Olsen K.M."/>
            <person name="Qiu Y."/>
        </authorList>
    </citation>
    <scope>NUCLEOTIDE SEQUENCE</scope>
    <source>
        <strain evidence="2">KIB01</strain>
    </source>
</reference>